<dbReference type="EMBL" id="JWJD01000004">
    <property type="protein sequence ID" value="KIH76251.1"/>
    <property type="molecule type" value="Genomic_DNA"/>
</dbReference>
<sequence>MHSLKDKFDEVCLRLGHGRRLESTGSDPIYYLVFPVSEILAVKRNTRAWVAKLENLGWRVVTLSMAEALNSILRQHKLRRQWLLGEKMVLDQAARTGKPIEFGEINKTLAKALTEGTDLIMLLRAKMEEATAQPNGILLLTDLEALHPYLRINSIEAQLQGSIRCPVVVLYPGKREGKTSLRFLEFYPADPNYRSEHIG</sequence>
<comment type="caution">
    <text evidence="1">The sequence shown here is derived from an EMBL/GenBank/DDBJ whole genome shotgun (WGS) entry which is preliminary data.</text>
</comment>
<organism evidence="1 2">
    <name type="scientific">Geoalkalibacter ferrihydriticus DSM 17813</name>
    <dbReference type="NCBI Taxonomy" id="1121915"/>
    <lineage>
        <taxon>Bacteria</taxon>
        <taxon>Pseudomonadati</taxon>
        <taxon>Thermodesulfobacteriota</taxon>
        <taxon>Desulfuromonadia</taxon>
        <taxon>Desulfuromonadales</taxon>
        <taxon>Geoalkalibacteraceae</taxon>
        <taxon>Geoalkalibacter</taxon>
    </lineage>
</organism>
<evidence type="ECO:0000313" key="2">
    <source>
        <dbReference type="Proteomes" id="UP000035068"/>
    </source>
</evidence>
<protein>
    <recommendedName>
        <fullName evidence="3">DUF1788 domain-containing protein</fullName>
    </recommendedName>
</protein>
<dbReference type="RefSeq" id="WP_040099780.1">
    <property type="nucleotide sequence ID" value="NZ_JWJD01000004.1"/>
</dbReference>
<dbReference type="Proteomes" id="UP000035068">
    <property type="component" value="Unassembled WGS sequence"/>
</dbReference>
<reference evidence="1 2" key="1">
    <citation type="submission" date="2014-12" db="EMBL/GenBank/DDBJ databases">
        <title>Genomes of Geoalkalibacter ferrihydriticus and Geoalkalibacter subterraneus, two haloalkaliphilic metal-reducing members of the Geobacteraceae.</title>
        <authorList>
            <person name="Badalamenti J.P."/>
            <person name="Torres C.I."/>
            <person name="Krajmalnik-Brown R."/>
            <person name="Bond D.R."/>
        </authorList>
    </citation>
    <scope>NUCLEOTIDE SEQUENCE [LARGE SCALE GENOMIC DNA]</scope>
    <source>
        <strain evidence="1 2">DSM 17813</strain>
    </source>
</reference>
<proteinExistence type="predicted"/>
<dbReference type="AlphaFoldDB" id="A0A0C2HH08"/>
<dbReference type="InterPro" id="IPR014858">
    <property type="entry name" value="BrxB"/>
</dbReference>
<gene>
    <name evidence="1" type="ORF">GFER_11570</name>
</gene>
<keyword evidence="2" id="KW-1185">Reference proteome</keyword>
<name>A0A0C2HH08_9BACT</name>
<evidence type="ECO:0008006" key="3">
    <source>
        <dbReference type="Google" id="ProtNLM"/>
    </source>
</evidence>
<evidence type="ECO:0000313" key="1">
    <source>
        <dbReference type="EMBL" id="KIH76251.1"/>
    </source>
</evidence>
<dbReference type="Pfam" id="PF08747">
    <property type="entry name" value="BrxB"/>
    <property type="match status" value="1"/>
</dbReference>
<accession>A0A0C2HH08</accession>